<organism evidence="2 3">
    <name type="scientific">Agarivorans aestuarii</name>
    <dbReference type="NCBI Taxonomy" id="1563703"/>
    <lineage>
        <taxon>Bacteria</taxon>
        <taxon>Pseudomonadati</taxon>
        <taxon>Pseudomonadota</taxon>
        <taxon>Gammaproteobacteria</taxon>
        <taxon>Alteromonadales</taxon>
        <taxon>Alteromonadaceae</taxon>
        <taxon>Agarivorans</taxon>
    </lineage>
</organism>
<dbReference type="NCBIfam" id="TIGR01730">
    <property type="entry name" value="RND_mfp"/>
    <property type="match status" value="1"/>
</dbReference>
<dbReference type="Proteomes" id="UP001310248">
    <property type="component" value="Unassembled WGS sequence"/>
</dbReference>
<comment type="caution">
    <text evidence="2">The sequence shown here is derived from an EMBL/GenBank/DDBJ whole genome shotgun (WGS) entry which is preliminary data.</text>
</comment>
<evidence type="ECO:0000313" key="3">
    <source>
        <dbReference type="Proteomes" id="UP001310248"/>
    </source>
</evidence>
<gene>
    <name evidence="2" type="ORF">SNR37_003627</name>
</gene>
<name>A0ABU7G4F0_9ALTE</name>
<reference evidence="3" key="1">
    <citation type="submission" date="2023-07" db="EMBL/GenBank/DDBJ databases">
        <title>Draft genome sequence of Agarivorans aestuarii strain ZMCS4, a CAZymes producing bacteria isolated from the marine brown algae Clodostephus spongiosus.</title>
        <authorList>
            <person name="Lorente B."/>
            <person name="Cabral C."/>
            <person name="Frias J."/>
            <person name="Faria J."/>
            <person name="Toubarro D."/>
        </authorList>
    </citation>
    <scope>NUCLEOTIDE SEQUENCE [LARGE SCALE GENOMIC DNA]</scope>
    <source>
        <strain evidence="3">ZMCS4</strain>
    </source>
</reference>
<protein>
    <submittedName>
        <fullName evidence="2">Efflux RND transporter periplasmic adaptor subunit</fullName>
    </submittedName>
</protein>
<dbReference type="RefSeq" id="WP_329775358.1">
    <property type="nucleotide sequence ID" value="NZ_JAYDYW010000007.1"/>
</dbReference>
<dbReference type="InterPro" id="IPR006143">
    <property type="entry name" value="RND_pump_MFP"/>
</dbReference>
<accession>A0ABU7G4F0</accession>
<keyword evidence="3" id="KW-1185">Reference proteome</keyword>
<proteinExistence type="inferred from homology"/>
<comment type="similarity">
    <text evidence="1">Belongs to the membrane fusion protein (MFP) (TC 8.A.1) family.</text>
</comment>
<dbReference type="SUPFAM" id="SSF111369">
    <property type="entry name" value="HlyD-like secretion proteins"/>
    <property type="match status" value="1"/>
</dbReference>
<dbReference type="Gene3D" id="1.10.287.470">
    <property type="entry name" value="Helix hairpin bin"/>
    <property type="match status" value="1"/>
</dbReference>
<dbReference type="Gene3D" id="2.40.30.170">
    <property type="match status" value="1"/>
</dbReference>
<evidence type="ECO:0000313" key="2">
    <source>
        <dbReference type="EMBL" id="MEE1674191.1"/>
    </source>
</evidence>
<evidence type="ECO:0000256" key="1">
    <source>
        <dbReference type="ARBA" id="ARBA00009477"/>
    </source>
</evidence>
<dbReference type="EMBL" id="JAYDYW010000007">
    <property type="protein sequence ID" value="MEE1674191.1"/>
    <property type="molecule type" value="Genomic_DNA"/>
</dbReference>
<dbReference type="Gene3D" id="2.40.50.100">
    <property type="match status" value="1"/>
</dbReference>
<dbReference type="PANTHER" id="PTHR30469">
    <property type="entry name" value="MULTIDRUG RESISTANCE PROTEIN MDTA"/>
    <property type="match status" value="1"/>
</dbReference>
<sequence>MKKLAIKPILMAIGLLVLSLSAIVIFEPQAIEEPPAKVEYLPLSAVQVTPGNYQAKLLLSGITKARWFNQIKAQSSGQIINLDEQLNPGALVTKQQLLLKVDPIHLQAELSAALSQIKLAELNYLREKHEQTVALSMLSSKTSSAFARREPQLSAAKTELAQAKSSYKSIQQRLRDSQVAAPFNAIIINSYVSPKQQLDIGDPLFDIASSESIDVTLPVSELLWSRIQASFAEPKISVIDRQNKTWPATLRYIAPQVDASTRQRQVVLSVKNPYQTKPMLLPEQQVSIQVSLAPQPLVAKLPISALTNDGEVWTIDNKQQLQLEQVTILDEDENSVWLKFVTHPEQPRSVVIYPLPSLLPGLQVNPNLVQENQA</sequence>